<keyword evidence="4" id="KW-1185">Reference proteome</keyword>
<evidence type="ECO:0000259" key="2">
    <source>
        <dbReference type="Pfam" id="PF01636"/>
    </source>
</evidence>
<dbReference type="HOGENOM" id="CLU_021768_5_3_1"/>
<feature type="domain" description="Aminoglycoside phosphotransferase" evidence="2">
    <location>
        <begin position="86"/>
        <end position="282"/>
    </location>
</feature>
<feature type="region of interest" description="Disordered" evidence="1">
    <location>
        <begin position="1"/>
        <end position="56"/>
    </location>
</feature>
<name>K3W228_FUSPC</name>
<dbReference type="Pfam" id="PF01636">
    <property type="entry name" value="APH"/>
    <property type="match status" value="1"/>
</dbReference>
<dbReference type="OrthoDB" id="3250044at2759"/>
<feature type="compositionally biased region" description="Polar residues" evidence="1">
    <location>
        <begin position="1"/>
        <end position="10"/>
    </location>
</feature>
<comment type="caution">
    <text evidence="3">The sequence shown here is derived from an EMBL/GenBank/DDBJ whole genome shotgun (WGS) entry which is preliminary data.</text>
</comment>
<dbReference type="SUPFAM" id="SSF56112">
    <property type="entry name" value="Protein kinase-like (PK-like)"/>
    <property type="match status" value="1"/>
</dbReference>
<evidence type="ECO:0000313" key="4">
    <source>
        <dbReference type="Proteomes" id="UP000007978"/>
    </source>
</evidence>
<sequence>MEDTPTTTSAIYAVSRSRGKQPGEPALKAKLRERRKAKGQARSSDESEPEDEMEPDSVILHQLFNRKVILQADKTVVKVGKRITLGEGEALKIAVSAGIPAPSVRDTCTTSDGEVRITMDYIPGESLEKLWPDMSVDQKKDIAQQIRQIVEKMRSITPPTDFIGACDGTEIRDTRVHFTYHSLPCRDEKAFNEFLLTALYEPTPPLLREAFSRRLRTDHRVVFSHCDLAPRNILVQDGKIQGLVDWEDAGWYPEYWEYVKFFQRNFDKDFRRYAVDIFPEVYHDELVDYTAISHWQNS</sequence>
<dbReference type="InterPro" id="IPR011009">
    <property type="entry name" value="Kinase-like_dom_sf"/>
</dbReference>
<dbReference type="InterPro" id="IPR051678">
    <property type="entry name" value="AGP_Transferase"/>
</dbReference>
<gene>
    <name evidence="3" type="ORF">FPSE_02923</name>
</gene>
<evidence type="ECO:0000256" key="1">
    <source>
        <dbReference type="SAM" id="MobiDB-lite"/>
    </source>
</evidence>
<feature type="compositionally biased region" description="Basic residues" evidence="1">
    <location>
        <begin position="29"/>
        <end position="39"/>
    </location>
</feature>
<evidence type="ECO:0000313" key="3">
    <source>
        <dbReference type="EMBL" id="EKJ76925.1"/>
    </source>
</evidence>
<dbReference type="KEGG" id="fpu:FPSE_02923"/>
<protein>
    <recommendedName>
        <fullName evidence="2">Aminoglycoside phosphotransferase domain-containing protein</fullName>
    </recommendedName>
</protein>
<dbReference type="RefSeq" id="XP_009254317.1">
    <property type="nucleotide sequence ID" value="XM_009256042.1"/>
</dbReference>
<proteinExistence type="predicted"/>
<dbReference type="AlphaFoldDB" id="K3W228"/>
<dbReference type="InterPro" id="IPR002575">
    <property type="entry name" value="Aminoglycoside_PTrfase"/>
</dbReference>
<accession>K3W228</accession>
<reference evidence="3 4" key="1">
    <citation type="journal article" date="2012" name="PLoS Pathog.">
        <title>Comparative pathogenomics reveals horizontally acquired novel virulence genes in fungi infecting cereal hosts.</title>
        <authorList>
            <person name="Gardiner D.M."/>
            <person name="McDonald M.C."/>
            <person name="Covarelli L."/>
            <person name="Solomon P.S."/>
            <person name="Rusu A.G."/>
            <person name="Marshall M."/>
            <person name="Kazan K."/>
            <person name="Chakraborty S."/>
            <person name="McDonald B.A."/>
            <person name="Manners J.M."/>
        </authorList>
    </citation>
    <scope>NUCLEOTIDE SEQUENCE [LARGE SCALE GENOMIC DNA]</scope>
    <source>
        <strain evidence="3 4">CS3096</strain>
    </source>
</reference>
<feature type="compositionally biased region" description="Acidic residues" evidence="1">
    <location>
        <begin position="46"/>
        <end position="55"/>
    </location>
</feature>
<dbReference type="PANTHER" id="PTHR21310:SF58">
    <property type="entry name" value="AMINOGLYCOSIDE PHOSPHOTRANSFERASE DOMAIN-CONTAINING PROTEIN"/>
    <property type="match status" value="1"/>
</dbReference>
<dbReference type="Gene3D" id="3.90.1200.10">
    <property type="match status" value="1"/>
</dbReference>
<dbReference type="Proteomes" id="UP000007978">
    <property type="component" value="Chromosome 3"/>
</dbReference>
<dbReference type="GeneID" id="20361542"/>
<dbReference type="EMBL" id="AFNW01000065">
    <property type="protein sequence ID" value="EKJ76925.1"/>
    <property type="molecule type" value="Genomic_DNA"/>
</dbReference>
<dbReference type="CDD" id="cd05120">
    <property type="entry name" value="APH_ChoK_like"/>
    <property type="match status" value="1"/>
</dbReference>
<organism evidence="3 4">
    <name type="scientific">Fusarium pseudograminearum (strain CS3096)</name>
    <name type="common">Wheat and barley crown-rot fungus</name>
    <dbReference type="NCBI Taxonomy" id="1028729"/>
    <lineage>
        <taxon>Eukaryota</taxon>
        <taxon>Fungi</taxon>
        <taxon>Dikarya</taxon>
        <taxon>Ascomycota</taxon>
        <taxon>Pezizomycotina</taxon>
        <taxon>Sordariomycetes</taxon>
        <taxon>Hypocreomycetidae</taxon>
        <taxon>Hypocreales</taxon>
        <taxon>Nectriaceae</taxon>
        <taxon>Fusarium</taxon>
    </lineage>
</organism>
<dbReference type="PANTHER" id="PTHR21310">
    <property type="entry name" value="AMINOGLYCOSIDE PHOSPHOTRANSFERASE-RELATED-RELATED"/>
    <property type="match status" value="1"/>
</dbReference>
<dbReference type="eggNOG" id="ENOG502SP9R">
    <property type="taxonomic scope" value="Eukaryota"/>
</dbReference>